<feature type="domain" description="NADH:quinone oxidoreductase/Mrp antiporter transmembrane" evidence="18">
    <location>
        <begin position="105"/>
        <end position="392"/>
    </location>
</feature>
<dbReference type="PANTHER" id="PTHR43507">
    <property type="entry name" value="NADH-UBIQUINONE OXIDOREDUCTASE CHAIN 4"/>
    <property type="match status" value="1"/>
</dbReference>
<dbReference type="InterPro" id="IPR001750">
    <property type="entry name" value="ND/Mrp_TM"/>
</dbReference>
<evidence type="ECO:0000256" key="15">
    <source>
        <dbReference type="ARBA" id="ARBA00023136"/>
    </source>
</evidence>
<comment type="similarity">
    <text evidence="3 17">Belongs to the complex I subunit 4 family.</text>
</comment>
<feature type="transmembrane region" description="Helical" evidence="17">
    <location>
        <begin position="180"/>
        <end position="202"/>
    </location>
</feature>
<feature type="transmembrane region" description="Helical" evidence="17">
    <location>
        <begin position="296"/>
        <end position="316"/>
    </location>
</feature>
<gene>
    <name evidence="20" type="primary">ND4</name>
</gene>
<evidence type="ECO:0000256" key="7">
    <source>
        <dbReference type="ARBA" id="ARBA00022660"/>
    </source>
</evidence>
<protein>
    <recommendedName>
        <fullName evidence="5 17">NADH-ubiquinone oxidoreductase chain 4</fullName>
        <ecNumber evidence="4 17">7.1.1.2</ecNumber>
    </recommendedName>
</protein>
<dbReference type="AlphaFoldDB" id="A0AA50EWT0"/>
<dbReference type="GO" id="GO:0008137">
    <property type="term" value="F:NADH dehydrogenase (ubiquinone) activity"/>
    <property type="evidence" value="ECO:0007669"/>
    <property type="project" value="UniProtKB-UniRule"/>
</dbReference>
<keyword evidence="11 17" id="KW-1133">Transmembrane helix</keyword>
<evidence type="ECO:0000256" key="16">
    <source>
        <dbReference type="ARBA" id="ARBA00049551"/>
    </source>
</evidence>
<proteinExistence type="inferred from homology"/>
<dbReference type="EMBL" id="OQ404948">
    <property type="protein sequence ID" value="WLW10970.1"/>
    <property type="molecule type" value="Genomic_DNA"/>
</dbReference>
<evidence type="ECO:0000256" key="13">
    <source>
        <dbReference type="ARBA" id="ARBA00023075"/>
    </source>
</evidence>
<evidence type="ECO:0000256" key="9">
    <source>
        <dbReference type="ARBA" id="ARBA00022967"/>
    </source>
</evidence>
<feature type="transmembrane region" description="Helical" evidence="17">
    <location>
        <begin position="214"/>
        <end position="236"/>
    </location>
</feature>
<accession>A0AA50EWT0</accession>
<keyword evidence="6 17" id="KW-0813">Transport</keyword>
<evidence type="ECO:0000313" key="20">
    <source>
        <dbReference type="EMBL" id="WLW10970.1"/>
    </source>
</evidence>
<name>A0AA50EWT0_9HEMI</name>
<dbReference type="InterPro" id="IPR000260">
    <property type="entry name" value="NADH4_N"/>
</dbReference>
<feature type="transmembrane region" description="Helical" evidence="17">
    <location>
        <begin position="30"/>
        <end position="51"/>
    </location>
</feature>
<dbReference type="GO" id="GO:0048039">
    <property type="term" value="F:ubiquinone binding"/>
    <property type="evidence" value="ECO:0007669"/>
    <property type="project" value="TreeGrafter"/>
</dbReference>
<feature type="transmembrane region" description="Helical" evidence="17">
    <location>
        <begin position="6"/>
        <end position="25"/>
    </location>
</feature>
<keyword evidence="10 17" id="KW-0249">Electron transport</keyword>
<feature type="transmembrane region" description="Helical" evidence="17">
    <location>
        <begin position="109"/>
        <end position="128"/>
    </location>
</feature>
<reference evidence="20" key="1">
    <citation type="submission" date="2023-02" db="EMBL/GenBank/DDBJ databases">
        <authorList>
            <person name="Zhang N."/>
        </authorList>
    </citation>
    <scope>NUCLEOTIDE SEQUENCE</scope>
</reference>
<sequence length="441" mass="51878">MEVLFFMLFMIPLLLLNLINCWYIYQLSFLFIMFLFMFNSINSYFSVISYFLGLDYFSYGLIILSILIVSLMVISSNTIYHNLYYNMFLFMCLVLNLILVIIFSSLNMFIMYVFFEFSLIPLMVLIFGWGYQPERLISGLYLFFYTLFASLPLFLLIIYLFKNNNSLFFDMKYINSFSFIFHFCLIFAFLVKLPMFMIHFWLPKAHVQAPISGSMILAGLLLKIGGYGILRFMFIFEEMFIYYSYIWYSLSIVGGILVSLICFTQCDVKCLIAYSSISHMSLCLIGLLSMSKWGILGAYLMMISHGLCSSGLFCLANMSYDRFSSRSFYLNKGLLMFMPSMSSMWFLFSSFNMGCPPSLNFFSEIFILNSMMMYWFNSLYYFLFISFFSACFSLFLFSYTQHGSSNFIYSYSLGYIREYLLLMIHLLPLIFILLGMNSFYI</sequence>
<feature type="transmembrane region" description="Helical" evidence="17">
    <location>
        <begin position="328"/>
        <end position="348"/>
    </location>
</feature>
<evidence type="ECO:0000256" key="8">
    <source>
        <dbReference type="ARBA" id="ARBA00022692"/>
    </source>
</evidence>
<dbReference type="EC" id="7.1.1.2" evidence="4 17"/>
<feature type="transmembrane region" description="Helical" evidence="17">
    <location>
        <begin position="83"/>
        <end position="103"/>
    </location>
</feature>
<evidence type="ECO:0000256" key="11">
    <source>
        <dbReference type="ARBA" id="ARBA00022989"/>
    </source>
</evidence>
<geneLocation type="mitochondrion" evidence="20"/>
<dbReference type="GO" id="GO:0031966">
    <property type="term" value="C:mitochondrial membrane"/>
    <property type="evidence" value="ECO:0007669"/>
    <property type="project" value="UniProtKB-SubCell"/>
</dbReference>
<keyword evidence="13 17" id="KW-0830">Ubiquinone</keyword>
<keyword evidence="9" id="KW-1278">Translocase</keyword>
<keyword evidence="12 17" id="KW-0520">NAD</keyword>
<feature type="transmembrane region" description="Helical" evidence="17">
    <location>
        <begin position="379"/>
        <end position="399"/>
    </location>
</feature>
<evidence type="ECO:0000256" key="4">
    <source>
        <dbReference type="ARBA" id="ARBA00012944"/>
    </source>
</evidence>
<comment type="function">
    <text evidence="17">Core subunit of the mitochondrial membrane respiratory chain NADH dehydrogenase (Complex I) which catalyzes electron transfer from NADH through the respiratory chain, using ubiquinone as an electron acceptor. Essential for the catalytic activity and assembly of complex I.</text>
</comment>
<dbReference type="GO" id="GO:0003954">
    <property type="term" value="F:NADH dehydrogenase activity"/>
    <property type="evidence" value="ECO:0007669"/>
    <property type="project" value="TreeGrafter"/>
</dbReference>
<feature type="transmembrane region" description="Helical" evidence="17">
    <location>
        <begin position="57"/>
        <end position="76"/>
    </location>
</feature>
<evidence type="ECO:0000256" key="14">
    <source>
        <dbReference type="ARBA" id="ARBA00023128"/>
    </source>
</evidence>
<dbReference type="GO" id="GO:0042773">
    <property type="term" value="P:ATP synthesis coupled electron transport"/>
    <property type="evidence" value="ECO:0007669"/>
    <property type="project" value="InterPro"/>
</dbReference>
<evidence type="ECO:0000256" key="5">
    <source>
        <dbReference type="ARBA" id="ARBA00021006"/>
    </source>
</evidence>
<dbReference type="GO" id="GO:0015990">
    <property type="term" value="P:electron transport coupled proton transport"/>
    <property type="evidence" value="ECO:0007669"/>
    <property type="project" value="TreeGrafter"/>
</dbReference>
<keyword evidence="15 17" id="KW-0472">Membrane</keyword>
<keyword evidence="7 17" id="KW-0679">Respiratory chain</keyword>
<evidence type="ECO:0000259" key="19">
    <source>
        <dbReference type="Pfam" id="PF01059"/>
    </source>
</evidence>
<feature type="domain" description="NADH:ubiquinone oxidoreductase chain 4 N-terminal" evidence="19">
    <location>
        <begin position="1"/>
        <end position="101"/>
    </location>
</feature>
<evidence type="ECO:0000256" key="1">
    <source>
        <dbReference type="ARBA" id="ARBA00003257"/>
    </source>
</evidence>
<comment type="subcellular location">
    <subcellularLocation>
        <location evidence="2 17">Mitochondrion membrane</location>
        <topology evidence="2 17">Multi-pass membrane protein</topology>
    </subcellularLocation>
</comment>
<evidence type="ECO:0000256" key="6">
    <source>
        <dbReference type="ARBA" id="ARBA00022448"/>
    </source>
</evidence>
<keyword evidence="8 17" id="KW-0812">Transmembrane</keyword>
<evidence type="ECO:0000256" key="2">
    <source>
        <dbReference type="ARBA" id="ARBA00004225"/>
    </source>
</evidence>
<feature type="transmembrane region" description="Helical" evidence="17">
    <location>
        <begin position="140"/>
        <end position="160"/>
    </location>
</feature>
<feature type="transmembrane region" description="Helical" evidence="17">
    <location>
        <begin position="271"/>
        <end position="290"/>
    </location>
</feature>
<dbReference type="Pfam" id="PF01059">
    <property type="entry name" value="Oxidored_q5_N"/>
    <property type="match status" value="1"/>
</dbReference>
<dbReference type="PANTHER" id="PTHR43507:SF20">
    <property type="entry name" value="NADH-UBIQUINONE OXIDOREDUCTASE CHAIN 4"/>
    <property type="match status" value="1"/>
</dbReference>
<evidence type="ECO:0000259" key="18">
    <source>
        <dbReference type="Pfam" id="PF00361"/>
    </source>
</evidence>
<feature type="transmembrane region" description="Helical" evidence="17">
    <location>
        <begin position="419"/>
        <end position="440"/>
    </location>
</feature>
<evidence type="ECO:0000256" key="12">
    <source>
        <dbReference type="ARBA" id="ARBA00023027"/>
    </source>
</evidence>
<comment type="function">
    <text evidence="1">Core subunit of the mitochondrial membrane respiratory chain NADH dehydrogenase (Complex I) that is believed to belong to the minimal assembly required for catalysis. Complex I functions in the transfer of electrons from NADH to the respiratory chain. The immediate electron acceptor for the enzyme is believed to be ubiquinone.</text>
</comment>
<evidence type="ECO:0000256" key="10">
    <source>
        <dbReference type="ARBA" id="ARBA00022982"/>
    </source>
</evidence>
<organism evidence="20">
    <name type="scientific">Arboridia sp. 1 NZ-2023a</name>
    <dbReference type="NCBI Taxonomy" id="3070634"/>
    <lineage>
        <taxon>Eukaryota</taxon>
        <taxon>Metazoa</taxon>
        <taxon>Ecdysozoa</taxon>
        <taxon>Arthropoda</taxon>
        <taxon>Hexapoda</taxon>
        <taxon>Insecta</taxon>
        <taxon>Pterygota</taxon>
        <taxon>Neoptera</taxon>
        <taxon>Paraneoptera</taxon>
        <taxon>Hemiptera</taxon>
        <taxon>Auchenorrhyncha</taxon>
        <taxon>Membracoidea</taxon>
        <taxon>Cicadellidae</taxon>
        <taxon>Typhlocybinae</taxon>
        <taxon>Erythroneurini</taxon>
        <taxon>Arboridia</taxon>
    </lineage>
</organism>
<dbReference type="InterPro" id="IPR003918">
    <property type="entry name" value="NADH_UbQ_OxRdtase"/>
</dbReference>
<evidence type="ECO:0000256" key="3">
    <source>
        <dbReference type="ARBA" id="ARBA00009025"/>
    </source>
</evidence>
<evidence type="ECO:0000256" key="17">
    <source>
        <dbReference type="RuleBase" id="RU003297"/>
    </source>
</evidence>
<dbReference type="Pfam" id="PF00361">
    <property type="entry name" value="Proton_antipo_M"/>
    <property type="match status" value="1"/>
</dbReference>
<feature type="transmembrane region" description="Helical" evidence="17">
    <location>
        <begin position="242"/>
        <end position="264"/>
    </location>
</feature>
<comment type="catalytic activity">
    <reaction evidence="16 17">
        <text>a ubiquinone + NADH + 5 H(+)(in) = a ubiquinol + NAD(+) + 4 H(+)(out)</text>
        <dbReference type="Rhea" id="RHEA:29091"/>
        <dbReference type="Rhea" id="RHEA-COMP:9565"/>
        <dbReference type="Rhea" id="RHEA-COMP:9566"/>
        <dbReference type="ChEBI" id="CHEBI:15378"/>
        <dbReference type="ChEBI" id="CHEBI:16389"/>
        <dbReference type="ChEBI" id="CHEBI:17976"/>
        <dbReference type="ChEBI" id="CHEBI:57540"/>
        <dbReference type="ChEBI" id="CHEBI:57945"/>
        <dbReference type="EC" id="7.1.1.2"/>
    </reaction>
</comment>
<dbReference type="PRINTS" id="PR01437">
    <property type="entry name" value="NUOXDRDTASE4"/>
</dbReference>
<keyword evidence="14 17" id="KW-0496">Mitochondrion</keyword>